<reference evidence="6 7" key="1">
    <citation type="journal article" date="2023" name="BMC Biol.">
        <title>The compact genome of the sponge Oopsacas minuta (Hexactinellida) is lacking key metazoan core genes.</title>
        <authorList>
            <person name="Santini S."/>
            <person name="Schenkelaars Q."/>
            <person name="Jourda C."/>
            <person name="Duchesne M."/>
            <person name="Belahbib H."/>
            <person name="Rocher C."/>
            <person name="Selva M."/>
            <person name="Riesgo A."/>
            <person name="Vervoort M."/>
            <person name="Leys S.P."/>
            <person name="Kodjabachian L."/>
            <person name="Le Bivic A."/>
            <person name="Borchiellini C."/>
            <person name="Claverie J.M."/>
            <person name="Renard E."/>
        </authorList>
    </citation>
    <scope>NUCLEOTIDE SEQUENCE [LARGE SCALE GENOMIC DNA]</scope>
    <source>
        <strain evidence="6">SPO-2</strain>
    </source>
</reference>
<sequence length="391" mass="44102">MYSSVCLLFIVTLGYVASKAVVEENDQIFSAKLHVFRPWKNCELYKQMNYTHHLCETELSDPFSVVLKNHDDFIYMMSVEIGIDKLEFWVAVDTGSNDFWVFGESCDSKKNKNCEGHNKFVPEKKKIIDNEFSVVYESNRVTGLTIRDTIHLTPQIVVHAQIFGAVDYIKQKVPYDGILGLDMRKVGRNKDEFPVFINAFQQKQIKKPIFGIFVQAEGRVGEITFGGINKLLLKEKTGISAKIVGKGTMTIGMQKMDLGGVEVCKEGDASCHALIDTGCSLIYGPEAVVAKFNKDHLATTEKGLHYRVICKDIPNFPDIVITIDNKPLTLESKYYTYSDTDSEGVAICYSGIREGSSVVWQFGDSLLAKYYTEFNLGDELITFYQKSNVRP</sequence>
<keyword evidence="3" id="KW-1015">Disulfide bond</keyword>
<accession>A0AAV7JC15</accession>
<feature type="disulfide bond" evidence="3">
    <location>
        <begin position="106"/>
        <end position="114"/>
    </location>
</feature>
<dbReference type="CDD" id="cd05471">
    <property type="entry name" value="pepsin_like"/>
    <property type="match status" value="1"/>
</dbReference>
<evidence type="ECO:0000256" key="4">
    <source>
        <dbReference type="SAM" id="SignalP"/>
    </source>
</evidence>
<dbReference type="Gene3D" id="2.40.70.10">
    <property type="entry name" value="Acid Proteases"/>
    <property type="match status" value="2"/>
</dbReference>
<gene>
    <name evidence="6" type="ORF">LOD99_9264</name>
</gene>
<dbReference type="InterPro" id="IPR034164">
    <property type="entry name" value="Pepsin-like_dom"/>
</dbReference>
<dbReference type="GO" id="GO:0004190">
    <property type="term" value="F:aspartic-type endopeptidase activity"/>
    <property type="evidence" value="ECO:0007669"/>
    <property type="project" value="InterPro"/>
</dbReference>
<evidence type="ECO:0000259" key="5">
    <source>
        <dbReference type="PROSITE" id="PS51767"/>
    </source>
</evidence>
<dbReference type="GO" id="GO:0006508">
    <property type="term" value="P:proteolysis"/>
    <property type="evidence" value="ECO:0007669"/>
    <property type="project" value="InterPro"/>
</dbReference>
<comment type="caution">
    <text evidence="6">The sequence shown here is derived from an EMBL/GenBank/DDBJ whole genome shotgun (WGS) entry which is preliminary data.</text>
</comment>
<dbReference type="Pfam" id="PF00026">
    <property type="entry name" value="Asp"/>
    <property type="match status" value="1"/>
</dbReference>
<proteinExistence type="inferred from homology"/>
<evidence type="ECO:0000256" key="2">
    <source>
        <dbReference type="PIRSR" id="PIRSR601461-1"/>
    </source>
</evidence>
<protein>
    <submittedName>
        <fullName evidence="6">Cathepsin D</fullName>
    </submittedName>
</protein>
<evidence type="ECO:0000256" key="1">
    <source>
        <dbReference type="ARBA" id="ARBA00007447"/>
    </source>
</evidence>
<dbReference type="SUPFAM" id="SSF50630">
    <property type="entry name" value="Acid proteases"/>
    <property type="match status" value="1"/>
</dbReference>
<dbReference type="PANTHER" id="PTHR47966:SF51">
    <property type="entry name" value="BETA-SITE APP-CLEAVING ENZYME, ISOFORM A-RELATED"/>
    <property type="match status" value="1"/>
</dbReference>
<organism evidence="6 7">
    <name type="scientific">Oopsacas minuta</name>
    <dbReference type="NCBI Taxonomy" id="111878"/>
    <lineage>
        <taxon>Eukaryota</taxon>
        <taxon>Metazoa</taxon>
        <taxon>Porifera</taxon>
        <taxon>Hexactinellida</taxon>
        <taxon>Hexasterophora</taxon>
        <taxon>Lyssacinosida</taxon>
        <taxon>Leucopsacidae</taxon>
        <taxon>Oopsacas</taxon>
    </lineage>
</organism>
<evidence type="ECO:0000313" key="7">
    <source>
        <dbReference type="Proteomes" id="UP001165289"/>
    </source>
</evidence>
<dbReference type="PRINTS" id="PR00792">
    <property type="entry name" value="PEPSIN"/>
</dbReference>
<name>A0AAV7JC15_9METZ</name>
<comment type="similarity">
    <text evidence="1">Belongs to the peptidase A1 family.</text>
</comment>
<evidence type="ECO:0000313" key="6">
    <source>
        <dbReference type="EMBL" id="KAI6646312.1"/>
    </source>
</evidence>
<feature type="signal peptide" evidence="4">
    <location>
        <begin position="1"/>
        <end position="18"/>
    </location>
</feature>
<feature type="disulfide bond" evidence="3">
    <location>
        <begin position="310"/>
        <end position="348"/>
    </location>
</feature>
<feature type="active site" evidence="2">
    <location>
        <position position="93"/>
    </location>
</feature>
<keyword evidence="7" id="KW-1185">Reference proteome</keyword>
<dbReference type="AlphaFoldDB" id="A0AAV7JC15"/>
<keyword evidence="4" id="KW-0732">Signal</keyword>
<dbReference type="EMBL" id="JAKMXF010000356">
    <property type="protein sequence ID" value="KAI6646312.1"/>
    <property type="molecule type" value="Genomic_DNA"/>
</dbReference>
<evidence type="ECO:0000256" key="3">
    <source>
        <dbReference type="PIRSR" id="PIRSR601461-2"/>
    </source>
</evidence>
<dbReference type="PROSITE" id="PS51767">
    <property type="entry name" value="PEPTIDASE_A1"/>
    <property type="match status" value="1"/>
</dbReference>
<dbReference type="Proteomes" id="UP001165289">
    <property type="component" value="Unassembled WGS sequence"/>
</dbReference>
<dbReference type="InterPro" id="IPR033121">
    <property type="entry name" value="PEPTIDASE_A1"/>
</dbReference>
<dbReference type="PANTHER" id="PTHR47966">
    <property type="entry name" value="BETA-SITE APP-CLEAVING ENZYME, ISOFORM A-RELATED"/>
    <property type="match status" value="1"/>
</dbReference>
<dbReference type="InterPro" id="IPR021109">
    <property type="entry name" value="Peptidase_aspartic_dom_sf"/>
</dbReference>
<dbReference type="InterPro" id="IPR001461">
    <property type="entry name" value="Aspartic_peptidase_A1"/>
</dbReference>
<feature type="chain" id="PRO_5043630721" evidence="4">
    <location>
        <begin position="19"/>
        <end position="391"/>
    </location>
</feature>
<feature type="domain" description="Peptidase A1" evidence="5">
    <location>
        <begin position="75"/>
        <end position="384"/>
    </location>
</feature>
<feature type="active site" evidence="2">
    <location>
        <position position="276"/>
    </location>
</feature>